<evidence type="ECO:0000256" key="1">
    <source>
        <dbReference type="SAM" id="MobiDB-lite"/>
    </source>
</evidence>
<evidence type="ECO:0000313" key="3">
    <source>
        <dbReference type="Proteomes" id="UP001287356"/>
    </source>
</evidence>
<reference evidence="2" key="1">
    <citation type="journal article" date="2023" name="Mol. Phylogenet. Evol.">
        <title>Genome-scale phylogeny and comparative genomics of the fungal order Sordariales.</title>
        <authorList>
            <person name="Hensen N."/>
            <person name="Bonometti L."/>
            <person name="Westerberg I."/>
            <person name="Brannstrom I.O."/>
            <person name="Guillou S."/>
            <person name="Cros-Aarteil S."/>
            <person name="Calhoun S."/>
            <person name="Haridas S."/>
            <person name="Kuo A."/>
            <person name="Mondo S."/>
            <person name="Pangilinan J."/>
            <person name="Riley R."/>
            <person name="LaButti K."/>
            <person name="Andreopoulos B."/>
            <person name="Lipzen A."/>
            <person name="Chen C."/>
            <person name="Yan M."/>
            <person name="Daum C."/>
            <person name="Ng V."/>
            <person name="Clum A."/>
            <person name="Steindorff A."/>
            <person name="Ohm R.A."/>
            <person name="Martin F."/>
            <person name="Silar P."/>
            <person name="Natvig D.O."/>
            <person name="Lalanne C."/>
            <person name="Gautier V."/>
            <person name="Ament-Velasquez S.L."/>
            <person name="Kruys A."/>
            <person name="Hutchinson M.I."/>
            <person name="Powell A.J."/>
            <person name="Barry K."/>
            <person name="Miller A.N."/>
            <person name="Grigoriev I.V."/>
            <person name="Debuchy R."/>
            <person name="Gladieux P."/>
            <person name="Hiltunen Thoren M."/>
            <person name="Johannesson H."/>
        </authorList>
    </citation>
    <scope>NUCLEOTIDE SEQUENCE</scope>
    <source>
        <strain evidence="2">CBS 958.72</strain>
    </source>
</reference>
<protein>
    <submittedName>
        <fullName evidence="2">Uncharacterized protein</fullName>
    </submittedName>
</protein>
<sequence>MTPALSTKVTKVVLTSPNTPVTNSKGTVYYSSDLTIWTDGSNDINDSSTPGVDGSFYVASVDVALTTTNLAVTLAADSNYSTVDFKLTGELRGYTVASADKCRVGVANNVPLSAKHPGTPWGHAGDIQWTLIHPTTKDKYPLNKTRVEIYGLSSSLPDFLKSPAVPVLFLRYMALPEPKGDWQHWVATTCMTDFWFRYDTTEGRPRFVTSYLGGSFKLTSWLKSMFTRARVNSFDQAGIVQIANCLKDGNPANTWTVSYPFGYLNKTQLVGEGQSNNPFFENDLAIRCIDQLDPRREPFGAHAFIVLGGNVLDASLGPHTGTETLTAYETNVIDQSPQVWTRWTETSQGVTSLDQTSTTTASALTASPSPALPDPHPAMEAVNRAMEKGLVAAAPDPAFSNADWRAIEPLLAARFSLRPRMHNMDVGAFGSEAVWLFVQDGTGIVSTLTVAVCGDHLSALRAMREHLGAYQRDLDDVFVRPTPADAKGQLNLESANISVWVRGDTFFVLDIDYAAPGLRARDISRAVDDFIAQSAVATPEQALAPVIAGVPERIGPIAAGGQFAIRLEASDVGFMDSHSVGFNALRLSKDLDTKTFNFLAQRPGEEEIILYFAHATTARTVSARVAVTVE</sequence>
<evidence type="ECO:0000313" key="2">
    <source>
        <dbReference type="EMBL" id="KAK3379104.1"/>
    </source>
</evidence>
<keyword evidence="3" id="KW-1185">Reference proteome</keyword>
<organism evidence="2 3">
    <name type="scientific">Lasiosphaeria ovina</name>
    <dbReference type="NCBI Taxonomy" id="92902"/>
    <lineage>
        <taxon>Eukaryota</taxon>
        <taxon>Fungi</taxon>
        <taxon>Dikarya</taxon>
        <taxon>Ascomycota</taxon>
        <taxon>Pezizomycotina</taxon>
        <taxon>Sordariomycetes</taxon>
        <taxon>Sordariomycetidae</taxon>
        <taxon>Sordariales</taxon>
        <taxon>Lasiosphaeriaceae</taxon>
        <taxon>Lasiosphaeria</taxon>
    </lineage>
</organism>
<proteinExistence type="predicted"/>
<feature type="region of interest" description="Disordered" evidence="1">
    <location>
        <begin position="346"/>
        <end position="373"/>
    </location>
</feature>
<comment type="caution">
    <text evidence="2">The sequence shown here is derived from an EMBL/GenBank/DDBJ whole genome shotgun (WGS) entry which is preliminary data.</text>
</comment>
<reference evidence="2" key="2">
    <citation type="submission" date="2023-06" db="EMBL/GenBank/DDBJ databases">
        <authorList>
            <consortium name="Lawrence Berkeley National Laboratory"/>
            <person name="Haridas S."/>
            <person name="Hensen N."/>
            <person name="Bonometti L."/>
            <person name="Westerberg I."/>
            <person name="Brannstrom I.O."/>
            <person name="Guillou S."/>
            <person name="Cros-Aarteil S."/>
            <person name="Calhoun S."/>
            <person name="Kuo A."/>
            <person name="Mondo S."/>
            <person name="Pangilinan J."/>
            <person name="Riley R."/>
            <person name="Labutti K."/>
            <person name="Andreopoulos B."/>
            <person name="Lipzen A."/>
            <person name="Chen C."/>
            <person name="Yanf M."/>
            <person name="Daum C."/>
            <person name="Ng V."/>
            <person name="Clum A."/>
            <person name="Steindorff A."/>
            <person name="Ohm R."/>
            <person name="Martin F."/>
            <person name="Silar P."/>
            <person name="Natvig D."/>
            <person name="Lalanne C."/>
            <person name="Gautier V."/>
            <person name="Ament-Velasquez S.L."/>
            <person name="Kruys A."/>
            <person name="Hutchinson M.I."/>
            <person name="Powell A.J."/>
            <person name="Barry K."/>
            <person name="Miller A.N."/>
            <person name="Grigoriev I.V."/>
            <person name="Debuchy R."/>
            <person name="Gladieux P."/>
            <person name="Thoren M.H."/>
            <person name="Johannesson H."/>
        </authorList>
    </citation>
    <scope>NUCLEOTIDE SEQUENCE</scope>
    <source>
        <strain evidence="2">CBS 958.72</strain>
    </source>
</reference>
<name>A0AAE0KLY5_9PEZI</name>
<dbReference type="Proteomes" id="UP001287356">
    <property type="component" value="Unassembled WGS sequence"/>
</dbReference>
<dbReference type="AlphaFoldDB" id="A0AAE0KLY5"/>
<gene>
    <name evidence="2" type="ORF">B0T24DRAFT_663350</name>
</gene>
<accession>A0AAE0KLY5</accession>
<dbReference type="EMBL" id="JAULSN010000002">
    <property type="protein sequence ID" value="KAK3379104.1"/>
    <property type="molecule type" value="Genomic_DNA"/>
</dbReference>
<feature type="compositionally biased region" description="Low complexity" evidence="1">
    <location>
        <begin position="351"/>
        <end position="369"/>
    </location>
</feature>